<evidence type="ECO:0000256" key="1">
    <source>
        <dbReference type="SAM" id="MobiDB-lite"/>
    </source>
</evidence>
<dbReference type="AlphaFoldDB" id="A0AAD7MI94"/>
<protein>
    <submittedName>
        <fullName evidence="2">Uncharacterized protein</fullName>
    </submittedName>
</protein>
<evidence type="ECO:0000313" key="3">
    <source>
        <dbReference type="Proteomes" id="UP001215598"/>
    </source>
</evidence>
<dbReference type="EMBL" id="JARKIB010000260">
    <property type="protein sequence ID" value="KAJ7718796.1"/>
    <property type="molecule type" value="Genomic_DNA"/>
</dbReference>
<gene>
    <name evidence="2" type="ORF">B0H16DRAFT_1739792</name>
</gene>
<name>A0AAD7MI94_9AGAR</name>
<evidence type="ECO:0000313" key="2">
    <source>
        <dbReference type="EMBL" id="KAJ7718796.1"/>
    </source>
</evidence>
<comment type="caution">
    <text evidence="2">The sequence shown here is derived from an EMBL/GenBank/DDBJ whole genome shotgun (WGS) entry which is preliminary data.</text>
</comment>
<dbReference type="PRINTS" id="PR01217">
    <property type="entry name" value="PRICHEXTENSN"/>
</dbReference>
<proteinExistence type="predicted"/>
<feature type="compositionally biased region" description="Low complexity" evidence="1">
    <location>
        <begin position="44"/>
        <end position="68"/>
    </location>
</feature>
<reference evidence="2" key="1">
    <citation type="submission" date="2023-03" db="EMBL/GenBank/DDBJ databases">
        <title>Massive genome expansion in bonnet fungi (Mycena s.s.) driven by repeated elements and novel gene families across ecological guilds.</title>
        <authorList>
            <consortium name="Lawrence Berkeley National Laboratory"/>
            <person name="Harder C.B."/>
            <person name="Miyauchi S."/>
            <person name="Viragh M."/>
            <person name="Kuo A."/>
            <person name="Thoen E."/>
            <person name="Andreopoulos B."/>
            <person name="Lu D."/>
            <person name="Skrede I."/>
            <person name="Drula E."/>
            <person name="Henrissat B."/>
            <person name="Morin E."/>
            <person name="Kohler A."/>
            <person name="Barry K."/>
            <person name="LaButti K."/>
            <person name="Morin E."/>
            <person name="Salamov A."/>
            <person name="Lipzen A."/>
            <person name="Mereny Z."/>
            <person name="Hegedus B."/>
            <person name="Baldrian P."/>
            <person name="Stursova M."/>
            <person name="Weitz H."/>
            <person name="Taylor A."/>
            <person name="Grigoriev I.V."/>
            <person name="Nagy L.G."/>
            <person name="Martin F."/>
            <person name="Kauserud H."/>
        </authorList>
    </citation>
    <scope>NUCLEOTIDE SEQUENCE</scope>
    <source>
        <strain evidence="2">CBHHK182m</strain>
    </source>
</reference>
<sequence>MPCFQDHNAYGNVGVRNRHSASHRRLKPTITADITPRFFSLQTTTTATLTQRPTTIASTAPSSTTPLHIAPPSPPPHDLSRPDPLDATPPLRPRQRRPSAAARPSRSAPPASDVAVARIPALSRPGPPPVAPTPASRPARPTSPLRPFTPTTPFDAPPAFLPLHPTPSRPVASHLRPPLHSTTLESSSTSSTAFEYDWPTTLATSACV</sequence>
<accession>A0AAD7MI94</accession>
<feature type="region of interest" description="Disordered" evidence="1">
    <location>
        <begin position="44"/>
        <end position="152"/>
    </location>
</feature>
<organism evidence="2 3">
    <name type="scientific">Mycena metata</name>
    <dbReference type="NCBI Taxonomy" id="1033252"/>
    <lineage>
        <taxon>Eukaryota</taxon>
        <taxon>Fungi</taxon>
        <taxon>Dikarya</taxon>
        <taxon>Basidiomycota</taxon>
        <taxon>Agaricomycotina</taxon>
        <taxon>Agaricomycetes</taxon>
        <taxon>Agaricomycetidae</taxon>
        <taxon>Agaricales</taxon>
        <taxon>Marasmiineae</taxon>
        <taxon>Mycenaceae</taxon>
        <taxon>Mycena</taxon>
    </lineage>
</organism>
<keyword evidence="3" id="KW-1185">Reference proteome</keyword>
<feature type="compositionally biased region" description="Low complexity" evidence="1">
    <location>
        <begin position="133"/>
        <end position="152"/>
    </location>
</feature>
<dbReference type="Proteomes" id="UP001215598">
    <property type="component" value="Unassembled WGS sequence"/>
</dbReference>
<feature type="compositionally biased region" description="Low complexity" evidence="1">
    <location>
        <begin position="98"/>
        <end position="118"/>
    </location>
</feature>